<feature type="region of interest" description="Disordered" evidence="7">
    <location>
        <begin position="1087"/>
        <end position="1116"/>
    </location>
</feature>
<reference evidence="10" key="1">
    <citation type="journal article" date="2019" name="Mol. Biol. Evol.">
        <title>Blast fungal genomes show frequent chromosomal changes, gene gains and losses, and effector gene turnover.</title>
        <authorList>
            <person name="Gomez Luciano L.B."/>
            <person name="Jason Tsai I."/>
            <person name="Chuma I."/>
            <person name="Tosa Y."/>
            <person name="Chen Y.H."/>
            <person name="Li J.Y."/>
            <person name="Li M.Y."/>
            <person name="Jade Lu M.Y."/>
            <person name="Nakayashiki H."/>
            <person name="Li W.H."/>
        </authorList>
    </citation>
    <scope>NUCLEOTIDE SEQUENCE</scope>
    <source>
        <strain evidence="10">NI907</strain>
    </source>
</reference>
<dbReference type="PANTHER" id="PTHR10183">
    <property type="entry name" value="CALPAIN"/>
    <property type="match status" value="1"/>
</dbReference>
<protein>
    <recommendedName>
        <fullName evidence="8">Calpain catalytic domain-containing protein</fullName>
    </recommendedName>
</protein>
<feature type="compositionally biased region" description="Low complexity" evidence="7">
    <location>
        <begin position="789"/>
        <end position="798"/>
    </location>
</feature>
<feature type="region of interest" description="Disordered" evidence="7">
    <location>
        <begin position="1"/>
        <end position="52"/>
    </location>
</feature>
<dbReference type="RefSeq" id="XP_030984343.1">
    <property type="nucleotide sequence ID" value="XM_031123568.1"/>
</dbReference>
<dbReference type="InterPro" id="IPR038765">
    <property type="entry name" value="Papain-like_cys_pep_sf"/>
</dbReference>
<dbReference type="GeneID" id="41958478"/>
<dbReference type="KEGG" id="pgri:PgNI_03514"/>
<feature type="compositionally biased region" description="Pro residues" evidence="7">
    <location>
        <begin position="1092"/>
        <end position="1108"/>
    </location>
</feature>
<evidence type="ECO:0000256" key="3">
    <source>
        <dbReference type="ARBA" id="ARBA00022801"/>
    </source>
</evidence>
<keyword evidence="9" id="KW-1185">Reference proteome</keyword>
<feature type="region of interest" description="Disordered" evidence="7">
    <location>
        <begin position="938"/>
        <end position="1068"/>
    </location>
</feature>
<feature type="compositionally biased region" description="Polar residues" evidence="7">
    <location>
        <begin position="799"/>
        <end position="813"/>
    </location>
</feature>
<dbReference type="InterPro" id="IPR022684">
    <property type="entry name" value="Calpain_cysteine_protease"/>
</dbReference>
<feature type="region of interest" description="Disordered" evidence="7">
    <location>
        <begin position="156"/>
        <end position="192"/>
    </location>
</feature>
<reference evidence="10" key="2">
    <citation type="submission" date="2019-10" db="EMBL/GenBank/DDBJ databases">
        <authorList>
            <consortium name="NCBI Genome Project"/>
        </authorList>
    </citation>
    <scope>NUCLEOTIDE SEQUENCE</scope>
    <source>
        <strain evidence="10">NI907</strain>
    </source>
</reference>
<keyword evidence="3 6" id="KW-0378">Hydrolase</keyword>
<dbReference type="PROSITE" id="PS50203">
    <property type="entry name" value="CALPAIN_CAT"/>
    <property type="match status" value="1"/>
</dbReference>
<dbReference type="PANTHER" id="PTHR10183:SF379">
    <property type="entry name" value="CALPAIN-5"/>
    <property type="match status" value="1"/>
</dbReference>
<accession>A0A6P8BAX6</accession>
<dbReference type="Gene3D" id="3.90.70.10">
    <property type="entry name" value="Cysteine proteinases"/>
    <property type="match status" value="1"/>
</dbReference>
<feature type="domain" description="Calpain catalytic" evidence="8">
    <location>
        <begin position="199"/>
        <end position="498"/>
    </location>
</feature>
<dbReference type="GO" id="GO:0004198">
    <property type="term" value="F:calcium-dependent cysteine-type endopeptidase activity"/>
    <property type="evidence" value="ECO:0007669"/>
    <property type="project" value="InterPro"/>
</dbReference>
<sequence>MSDSSPDDSSTSSSSSSSPPARRKGPPNRGPALNSEKDKAPQERLDDFWNKFTTKTPGKATRILPRKDYTLKKQKERPGERIQLQPVSYDEAVAQCKAKVAQVVKECRRVNQRYRDPHFDLEIDFQLERNQCLVSLSNRRRKILVMGRLDRKGGAVHGVETQSRARYAQAKASSRGQGRLRPRPPHSPQQNFRPMAVHRVTEIFENPQFFVDGPSANDVRQGREVGDCWLMAALCTMSNKPGLIERICVAHDVQVGVYGFVFHRDGDWFSEIIDDKLYLTKGDYDDGCIERILLDNDRIRQDSEEAYRRLYQTNSGALYFAQSSEPNETWVSLLEKAYAKAHGDYEAIEGGFTGEGIEDLTGGITQEIYATDILDKASCDFSSHDHFWKEGLLKVNKDFLFGCSTGIWGHGTGERRGIVELHAYSVMKTVEIGGHRLLMLRNPWGRDEWKGKWSDGSAEWTPEWLAKLNHRFGDDGAFWISYEDLLRKFQSFDRTRLFGPEWRAAAIWTTFSVPWVHEYHDTKFAFSLSRPGPVVLVLSQLDKRYFKGLEGQYRFEFSFRVHVSGQEDYLVRSLTPYRMNRSVNVELDLEAGDYTVLVMVNASRDMKKMPAEEVAKAYSKNQREKLARIALSYDLAHSRGRIVETAQEKEARLAAEVRKKEKAKRKLKKAVMDDRHLQYRIDAREVLTVRKAKAKAKAKRAKKKAEEEKKWKEFAEKVNEARKQAQAISVGDGQSAPQPQAQAEDEHAKGNKTVPATETQALNSQVDTDDKSKYTTATLDGDKQDVTEQPSAAPSSQSTQGLNPPSFTSATTKDSLDIRTPMSSISGSVEAAPAATDSETQPGGAQPPGEVPNTAAHATKNNTGGVAGNSIIPVEENPELTASGTATGKGEHFASQDPNNSTSSNIASAVGDMAGHVISSTVVGNTECVTKIQPKQIGQGLHVADESPDRSQGIIPEPAEAGPNNTPNSRHPDRVLLRPSGAEGIVLRRQSSRSRTRGQPPTFQQAGPPRQPPPGSMPSYNVNRLPVRGYGPPQRLISRYGRPDTEGSDQDSSEMESVSSVSEISDGEVELELDAIRRGWRQYPGLTAVAARPPPSAPPARPPPPAGPPVNGDLERDPWNAVVILGLRVYYQLAKGEGADTEVVKLRIERPDPYAADGQDSDEEDGGTARKTKASEQKVLDVDNSAKDAAKDIEIVDNGVGKADDQTPTSNDPEKGKDGQGAETGVTKTD</sequence>
<organism evidence="9 10">
    <name type="scientific">Pyricularia grisea</name>
    <name type="common">Crabgrass-specific blast fungus</name>
    <name type="synonym">Magnaporthe grisea</name>
    <dbReference type="NCBI Taxonomy" id="148305"/>
    <lineage>
        <taxon>Eukaryota</taxon>
        <taxon>Fungi</taxon>
        <taxon>Dikarya</taxon>
        <taxon>Ascomycota</taxon>
        <taxon>Pezizomycotina</taxon>
        <taxon>Sordariomycetes</taxon>
        <taxon>Sordariomycetidae</taxon>
        <taxon>Magnaporthales</taxon>
        <taxon>Pyriculariaceae</taxon>
        <taxon>Pyricularia</taxon>
    </lineage>
</organism>
<evidence type="ECO:0000256" key="6">
    <source>
        <dbReference type="PROSITE-ProRule" id="PRU00239"/>
    </source>
</evidence>
<evidence type="ECO:0000313" key="10">
    <source>
        <dbReference type="RefSeq" id="XP_030984343.1"/>
    </source>
</evidence>
<feature type="region of interest" description="Disordered" evidence="7">
    <location>
        <begin position="1150"/>
        <end position="1230"/>
    </location>
</feature>
<dbReference type="SMART" id="SM00230">
    <property type="entry name" value="CysPc"/>
    <property type="match status" value="1"/>
</dbReference>
<evidence type="ECO:0000256" key="5">
    <source>
        <dbReference type="PIRSR" id="PIRSR622684-1"/>
    </source>
</evidence>
<dbReference type="Pfam" id="PF00648">
    <property type="entry name" value="Peptidase_C2"/>
    <property type="match status" value="2"/>
</dbReference>
<name>A0A6P8BAX6_PYRGI</name>
<dbReference type="AlphaFoldDB" id="A0A6P8BAX6"/>
<feature type="compositionally biased region" description="Polar residues" evidence="7">
    <location>
        <begin position="754"/>
        <end position="766"/>
    </location>
</feature>
<feature type="compositionally biased region" description="Basic and acidic residues" evidence="7">
    <location>
        <begin position="1173"/>
        <end position="1194"/>
    </location>
</feature>
<dbReference type="SUPFAM" id="SSF54001">
    <property type="entry name" value="Cysteine proteinases"/>
    <property type="match status" value="1"/>
</dbReference>
<evidence type="ECO:0000256" key="7">
    <source>
        <dbReference type="SAM" id="MobiDB-lite"/>
    </source>
</evidence>
<feature type="compositionally biased region" description="Polar residues" evidence="7">
    <location>
        <begin position="896"/>
        <end position="907"/>
    </location>
</feature>
<feature type="active site" evidence="5 6">
    <location>
        <position position="422"/>
    </location>
</feature>
<feature type="active site" evidence="5 6">
    <location>
        <position position="228"/>
    </location>
</feature>
<feature type="active site" evidence="5 6">
    <location>
        <position position="442"/>
    </location>
</feature>
<feature type="region of interest" description="Disordered" evidence="7">
    <location>
        <begin position="723"/>
        <end position="907"/>
    </location>
</feature>
<evidence type="ECO:0000259" key="8">
    <source>
        <dbReference type="PROSITE" id="PS50203"/>
    </source>
</evidence>
<feature type="compositionally biased region" description="Low complexity" evidence="7">
    <location>
        <begin position="1"/>
        <end position="20"/>
    </location>
</feature>
<keyword evidence="2 6" id="KW-0645">Protease</keyword>
<dbReference type="InterPro" id="IPR001300">
    <property type="entry name" value="Peptidase_C2_calpain_cat"/>
</dbReference>
<evidence type="ECO:0000256" key="2">
    <source>
        <dbReference type="ARBA" id="ARBA00022670"/>
    </source>
</evidence>
<gene>
    <name evidence="10" type="ORF">PgNI_03514</name>
</gene>
<dbReference type="Proteomes" id="UP000515153">
    <property type="component" value="Unplaced"/>
</dbReference>
<dbReference type="GO" id="GO:0006508">
    <property type="term" value="P:proteolysis"/>
    <property type="evidence" value="ECO:0007669"/>
    <property type="project" value="UniProtKB-KW"/>
</dbReference>
<evidence type="ECO:0000256" key="4">
    <source>
        <dbReference type="ARBA" id="ARBA00022807"/>
    </source>
</evidence>
<comment type="similarity">
    <text evidence="1">Belongs to the peptidase C2 family.</text>
</comment>
<dbReference type="CDD" id="cd00044">
    <property type="entry name" value="CysPc"/>
    <property type="match status" value="1"/>
</dbReference>
<feature type="compositionally biased region" description="Low complexity" evidence="7">
    <location>
        <begin position="1055"/>
        <end position="1064"/>
    </location>
</feature>
<reference evidence="10" key="3">
    <citation type="submission" date="2025-08" db="UniProtKB">
        <authorList>
            <consortium name="RefSeq"/>
        </authorList>
    </citation>
    <scope>IDENTIFICATION</scope>
    <source>
        <strain evidence="10">NI907</strain>
    </source>
</reference>
<keyword evidence="4 6" id="KW-0788">Thiol protease</keyword>
<evidence type="ECO:0000256" key="1">
    <source>
        <dbReference type="ARBA" id="ARBA00007623"/>
    </source>
</evidence>
<proteinExistence type="inferred from homology"/>
<evidence type="ECO:0000313" key="9">
    <source>
        <dbReference type="Proteomes" id="UP000515153"/>
    </source>
</evidence>
<feature type="compositionally biased region" description="Basic and acidic residues" evidence="7">
    <location>
        <begin position="35"/>
        <end position="49"/>
    </location>
</feature>